<gene>
    <name evidence="2" type="ORF">DL240_16735</name>
</gene>
<dbReference type="Gene3D" id="3.40.630.30">
    <property type="match status" value="1"/>
</dbReference>
<comment type="caution">
    <text evidence="2">The sequence shown here is derived from an EMBL/GenBank/DDBJ whole genome shotgun (WGS) entry which is preliminary data.</text>
</comment>
<dbReference type="InterPro" id="IPR000182">
    <property type="entry name" value="GNAT_dom"/>
</dbReference>
<dbReference type="PROSITE" id="PS51186">
    <property type="entry name" value="GNAT"/>
    <property type="match status" value="1"/>
</dbReference>
<dbReference type="SUPFAM" id="SSF55729">
    <property type="entry name" value="Acyl-CoA N-acyltransferases (Nat)"/>
    <property type="match status" value="1"/>
</dbReference>
<dbReference type="Proteomes" id="UP000249169">
    <property type="component" value="Unassembled WGS sequence"/>
</dbReference>
<feature type="domain" description="N-acetyltransferase" evidence="1">
    <location>
        <begin position="1"/>
        <end position="151"/>
    </location>
</feature>
<dbReference type="InterPro" id="IPR016181">
    <property type="entry name" value="Acyl_CoA_acyltransferase"/>
</dbReference>
<organism evidence="2 3">
    <name type="scientific">Lujinxingia litoralis</name>
    <dbReference type="NCBI Taxonomy" id="2211119"/>
    <lineage>
        <taxon>Bacteria</taxon>
        <taxon>Deltaproteobacteria</taxon>
        <taxon>Bradymonadales</taxon>
        <taxon>Lujinxingiaceae</taxon>
        <taxon>Lujinxingia</taxon>
    </lineage>
</organism>
<dbReference type="EMBL" id="QHKO01000010">
    <property type="protein sequence ID" value="RAL20450.1"/>
    <property type="molecule type" value="Genomic_DNA"/>
</dbReference>
<evidence type="ECO:0000313" key="2">
    <source>
        <dbReference type="EMBL" id="RAL20450.1"/>
    </source>
</evidence>
<sequence>MRLSLARPEQAARLSQFYRSIHGPDFPHQELFKAETLANLLADQEIAIVVATHEQELLGCGLAFVRSWNQSLEISTLSVAAHPRRSDIARALFEALRRLGVKSYGVAFFRASTESSFRRGRDMGATCWGYRPAPGSASISDAELIMGFINPGGQHRRADPPHSALTATPFASRIIDLLSDAERNVPYPKSFPVGCPRGTGAPVISGRIWPTYHSRGNFITIENAAGTFPVEIIKEFTDKVRKKGVRDVRLTLPVNHDQAYSDLKALGFRPVAYLPGWYLRGPNRFDCIELVFGAPSLVSNPQTFVERAVAKIHRDLRA</sequence>
<evidence type="ECO:0000313" key="3">
    <source>
        <dbReference type="Proteomes" id="UP000249169"/>
    </source>
</evidence>
<dbReference type="AlphaFoldDB" id="A0A328C622"/>
<reference evidence="2 3" key="1">
    <citation type="submission" date="2018-05" db="EMBL/GenBank/DDBJ databases">
        <title>Lujinxingia marina gen. nov. sp. nov., a new facultative anaerobic member of the class Deltaproteobacteria, and proposal of Lujinxingaceae fam. nov.</title>
        <authorList>
            <person name="Li C.-M."/>
        </authorList>
    </citation>
    <scope>NUCLEOTIDE SEQUENCE [LARGE SCALE GENOMIC DNA]</scope>
    <source>
        <strain evidence="2 3">B210</strain>
    </source>
</reference>
<proteinExistence type="predicted"/>
<dbReference type="GO" id="GO:0016747">
    <property type="term" value="F:acyltransferase activity, transferring groups other than amino-acyl groups"/>
    <property type="evidence" value="ECO:0007669"/>
    <property type="project" value="InterPro"/>
</dbReference>
<accession>A0A328C622</accession>
<keyword evidence="3" id="KW-1185">Reference proteome</keyword>
<name>A0A328C622_9DELT</name>
<dbReference type="RefSeq" id="WP_111731046.1">
    <property type="nucleotide sequence ID" value="NZ_QHKO01000010.1"/>
</dbReference>
<dbReference type="OrthoDB" id="5488086at2"/>
<evidence type="ECO:0000259" key="1">
    <source>
        <dbReference type="PROSITE" id="PS51186"/>
    </source>
</evidence>
<protein>
    <recommendedName>
        <fullName evidence="1">N-acetyltransferase domain-containing protein</fullName>
    </recommendedName>
</protein>